<sequence>MTMSMGLAAVEALAERDDGRRVALDGVRRGRDGAEERALALALERVDRGVGQRRARLLKRLEARLQVDKVKLELQRRGERLEDAPARGDHLLADAIAGDEA</sequence>
<evidence type="ECO:0000313" key="1">
    <source>
        <dbReference type="EMBL" id="KAJ3493474.1"/>
    </source>
</evidence>
<accession>A0ACC1QYE9</accession>
<proteinExistence type="predicted"/>
<keyword evidence="2" id="KW-1185">Reference proteome</keyword>
<organism evidence="1 2">
    <name type="scientific">Lecanicillium saksenae</name>
    <dbReference type="NCBI Taxonomy" id="468837"/>
    <lineage>
        <taxon>Eukaryota</taxon>
        <taxon>Fungi</taxon>
        <taxon>Dikarya</taxon>
        <taxon>Ascomycota</taxon>
        <taxon>Pezizomycotina</taxon>
        <taxon>Sordariomycetes</taxon>
        <taxon>Hypocreomycetidae</taxon>
        <taxon>Hypocreales</taxon>
        <taxon>Cordycipitaceae</taxon>
        <taxon>Lecanicillium</taxon>
    </lineage>
</organism>
<name>A0ACC1QYE9_9HYPO</name>
<protein>
    <submittedName>
        <fullName evidence="1">Uncharacterized protein</fullName>
    </submittedName>
</protein>
<dbReference type="EMBL" id="JANAKD010000483">
    <property type="protein sequence ID" value="KAJ3493474.1"/>
    <property type="molecule type" value="Genomic_DNA"/>
</dbReference>
<gene>
    <name evidence="1" type="ORF">NLG97_g4711</name>
</gene>
<dbReference type="Proteomes" id="UP001148737">
    <property type="component" value="Unassembled WGS sequence"/>
</dbReference>
<reference evidence="1" key="1">
    <citation type="submission" date="2022-07" db="EMBL/GenBank/DDBJ databases">
        <title>Genome Sequence of Lecanicillium saksenae.</title>
        <authorList>
            <person name="Buettner E."/>
        </authorList>
    </citation>
    <scope>NUCLEOTIDE SEQUENCE</scope>
    <source>
        <strain evidence="1">VT-O1</strain>
    </source>
</reference>
<comment type="caution">
    <text evidence="1">The sequence shown here is derived from an EMBL/GenBank/DDBJ whole genome shotgun (WGS) entry which is preliminary data.</text>
</comment>
<evidence type="ECO:0000313" key="2">
    <source>
        <dbReference type="Proteomes" id="UP001148737"/>
    </source>
</evidence>